<feature type="region of interest" description="Disordered" evidence="1">
    <location>
        <begin position="371"/>
        <end position="434"/>
    </location>
</feature>
<gene>
    <name evidence="2" type="ORF">BSL78_30028</name>
</gene>
<proteinExistence type="predicted"/>
<reference evidence="2 3" key="1">
    <citation type="journal article" date="2017" name="PLoS Biol.">
        <title>The sea cucumber genome provides insights into morphological evolution and visceral regeneration.</title>
        <authorList>
            <person name="Zhang X."/>
            <person name="Sun L."/>
            <person name="Yuan J."/>
            <person name="Sun Y."/>
            <person name="Gao Y."/>
            <person name="Zhang L."/>
            <person name="Li S."/>
            <person name="Dai H."/>
            <person name="Hamel J.F."/>
            <person name="Liu C."/>
            <person name="Yu Y."/>
            <person name="Liu S."/>
            <person name="Lin W."/>
            <person name="Guo K."/>
            <person name="Jin S."/>
            <person name="Xu P."/>
            <person name="Storey K.B."/>
            <person name="Huan P."/>
            <person name="Zhang T."/>
            <person name="Zhou Y."/>
            <person name="Zhang J."/>
            <person name="Lin C."/>
            <person name="Li X."/>
            <person name="Xing L."/>
            <person name="Huo D."/>
            <person name="Sun M."/>
            <person name="Wang L."/>
            <person name="Mercier A."/>
            <person name="Li F."/>
            <person name="Yang H."/>
            <person name="Xiang J."/>
        </authorList>
    </citation>
    <scope>NUCLEOTIDE SEQUENCE [LARGE SCALE GENOMIC DNA]</scope>
    <source>
        <strain evidence="2">Shaxun</strain>
        <tissue evidence="2">Muscle</tissue>
    </source>
</reference>
<evidence type="ECO:0000313" key="2">
    <source>
        <dbReference type="EMBL" id="PIK33157.1"/>
    </source>
</evidence>
<dbReference type="AlphaFoldDB" id="A0A2G8JBN9"/>
<feature type="compositionally biased region" description="Basic and acidic residues" evidence="1">
    <location>
        <begin position="404"/>
        <end position="415"/>
    </location>
</feature>
<dbReference type="OrthoDB" id="6781885at2759"/>
<dbReference type="STRING" id="307972.A0A2G8JBN9"/>
<accession>A0A2G8JBN9</accession>
<organism evidence="2 3">
    <name type="scientific">Stichopus japonicus</name>
    <name type="common">Sea cucumber</name>
    <dbReference type="NCBI Taxonomy" id="307972"/>
    <lineage>
        <taxon>Eukaryota</taxon>
        <taxon>Metazoa</taxon>
        <taxon>Echinodermata</taxon>
        <taxon>Eleutherozoa</taxon>
        <taxon>Echinozoa</taxon>
        <taxon>Holothuroidea</taxon>
        <taxon>Aspidochirotacea</taxon>
        <taxon>Aspidochirotida</taxon>
        <taxon>Stichopodidae</taxon>
        <taxon>Apostichopus</taxon>
    </lineage>
</organism>
<protein>
    <submittedName>
        <fullName evidence="2">Uncharacterized protein</fullName>
    </submittedName>
</protein>
<feature type="compositionally biased region" description="Polar residues" evidence="1">
    <location>
        <begin position="423"/>
        <end position="434"/>
    </location>
</feature>
<comment type="caution">
    <text evidence="2">The sequence shown here is derived from an EMBL/GenBank/DDBJ whole genome shotgun (WGS) entry which is preliminary data.</text>
</comment>
<evidence type="ECO:0000313" key="3">
    <source>
        <dbReference type="Proteomes" id="UP000230750"/>
    </source>
</evidence>
<dbReference type="Proteomes" id="UP000230750">
    <property type="component" value="Unassembled WGS sequence"/>
</dbReference>
<evidence type="ECO:0000256" key="1">
    <source>
        <dbReference type="SAM" id="MobiDB-lite"/>
    </source>
</evidence>
<dbReference type="InterPro" id="IPR036691">
    <property type="entry name" value="Endo/exonu/phosph_ase_sf"/>
</dbReference>
<feature type="compositionally biased region" description="Basic residues" evidence="1">
    <location>
        <begin position="378"/>
        <end position="389"/>
    </location>
</feature>
<dbReference type="SUPFAM" id="SSF56219">
    <property type="entry name" value="DNase I-like"/>
    <property type="match status" value="1"/>
</dbReference>
<sequence length="563" mass="62549">MLWSFSHTVNLLQGIETDISSASDYNTVYWVGWSLIPPDSLGILITFHDGTISDFSILSIGTDLEDIIADYQFPAGEPVGNIFVNSSAWIVLSIPYCYGTCQQSITVSAEDAKDFIVCEGFVYTELDVCGFVYTELDVCNNNSSCENGADESGCVTATLDLDETIMFPLLTTTSNENIDMIWSIVLSSDARAHVRLDGSLSDHQTLEFGSGVWETGKLIELTLNYQNRTDDLIFLWNSFWIRYKGYYYRYSSSVVLVVTAVIGDDIMVCDESYLVINQTMICDGHPFCPYSDDEIGCVTFHDRLLIAGDINPNPGPQCDNNNDITRANVSSAIPSASTQTKLPITYSREALLNMNGSHRLPTEVWQNLKDLKLNANRPTRRKKRRRSHNNKTSSVPAPSTTIRSKGDDSDTRHDVLNAGYSKTDANSAPSSPTLTDNNCDNDIYDCFRTKGFHCIHLNARSLTPKMSEVRLIASETKPSVFGISESWIDDSVTNCEIEIPGFSVIRNDRNRHGGGVCIYVRSSLAFNPRPDLHEPNIEAVWVEILLPMSKPIIIGIVIGLKPI</sequence>
<dbReference type="EMBL" id="MRZV01002716">
    <property type="protein sequence ID" value="PIK33157.1"/>
    <property type="molecule type" value="Genomic_DNA"/>
</dbReference>
<dbReference type="Gene3D" id="3.60.10.10">
    <property type="entry name" value="Endonuclease/exonuclease/phosphatase"/>
    <property type="match status" value="1"/>
</dbReference>
<keyword evidence="3" id="KW-1185">Reference proteome</keyword>
<name>A0A2G8JBN9_STIJA</name>